<evidence type="ECO:0000313" key="10">
    <source>
        <dbReference type="Proteomes" id="UP001408594"/>
    </source>
</evidence>
<evidence type="ECO:0000256" key="2">
    <source>
        <dbReference type="ARBA" id="ARBA00022448"/>
    </source>
</evidence>
<keyword evidence="10" id="KW-1185">Reference proteome</keyword>
<dbReference type="SUPFAM" id="SSF103473">
    <property type="entry name" value="MFS general substrate transporter"/>
    <property type="match status" value="1"/>
</dbReference>
<evidence type="ECO:0000259" key="8">
    <source>
        <dbReference type="PROSITE" id="PS50850"/>
    </source>
</evidence>
<dbReference type="PROSITE" id="PS50850">
    <property type="entry name" value="MFS"/>
    <property type="match status" value="1"/>
</dbReference>
<dbReference type="Gene3D" id="1.20.1250.20">
    <property type="entry name" value="MFS general substrate transporter like domains"/>
    <property type="match status" value="2"/>
</dbReference>
<organism evidence="9 10">
    <name type="scientific">Microbulbifer aestuariivivens</name>
    <dbReference type="NCBI Taxonomy" id="1908308"/>
    <lineage>
        <taxon>Bacteria</taxon>
        <taxon>Pseudomonadati</taxon>
        <taxon>Pseudomonadota</taxon>
        <taxon>Gammaproteobacteria</taxon>
        <taxon>Cellvibrionales</taxon>
        <taxon>Microbulbiferaceae</taxon>
        <taxon>Microbulbifer</taxon>
    </lineage>
</organism>
<feature type="transmembrane region" description="Helical" evidence="7">
    <location>
        <begin position="269"/>
        <end position="286"/>
    </location>
</feature>
<accession>A0ABP9WSI0</accession>
<feature type="transmembrane region" description="Helical" evidence="7">
    <location>
        <begin position="152"/>
        <end position="171"/>
    </location>
</feature>
<feature type="transmembrane region" description="Helical" evidence="7">
    <location>
        <begin position="366"/>
        <end position="388"/>
    </location>
</feature>
<keyword evidence="3 7" id="KW-0812">Transmembrane</keyword>
<evidence type="ECO:0000313" key="9">
    <source>
        <dbReference type="EMBL" id="GAA5526160.1"/>
    </source>
</evidence>
<dbReference type="Pfam" id="PF07690">
    <property type="entry name" value="MFS_1"/>
    <property type="match status" value="1"/>
</dbReference>
<dbReference type="EMBL" id="BAABRT010000028">
    <property type="protein sequence ID" value="GAA5526160.1"/>
    <property type="molecule type" value="Genomic_DNA"/>
</dbReference>
<dbReference type="NCBIfam" id="TIGR00901">
    <property type="entry name" value="2A0125"/>
    <property type="match status" value="1"/>
</dbReference>
<feature type="transmembrane region" description="Helical" evidence="7">
    <location>
        <begin position="227"/>
        <end position="249"/>
    </location>
</feature>
<keyword evidence="2" id="KW-0813">Transport</keyword>
<evidence type="ECO:0000256" key="3">
    <source>
        <dbReference type="ARBA" id="ARBA00022692"/>
    </source>
</evidence>
<evidence type="ECO:0000256" key="7">
    <source>
        <dbReference type="SAM" id="Phobius"/>
    </source>
</evidence>
<evidence type="ECO:0000256" key="1">
    <source>
        <dbReference type="ARBA" id="ARBA00004141"/>
    </source>
</evidence>
<dbReference type="PANTHER" id="PTHR12778">
    <property type="entry name" value="SOLUTE CARRIER FAMILY 33 ACETYL-COA TRANSPORTER -RELATED"/>
    <property type="match status" value="1"/>
</dbReference>
<dbReference type="RefSeq" id="WP_345552407.1">
    <property type="nucleotide sequence ID" value="NZ_BAABRT010000028.1"/>
</dbReference>
<evidence type="ECO:0000256" key="6">
    <source>
        <dbReference type="SAM" id="MobiDB-lite"/>
    </source>
</evidence>
<feature type="transmembrane region" description="Helical" evidence="7">
    <location>
        <begin position="394"/>
        <end position="415"/>
    </location>
</feature>
<protein>
    <submittedName>
        <fullName evidence="9">Anhydromuropeptide permease</fullName>
    </submittedName>
</protein>
<dbReference type="InterPro" id="IPR004752">
    <property type="entry name" value="AmpG_permease/AT-1"/>
</dbReference>
<feature type="transmembrane region" description="Helical" evidence="7">
    <location>
        <begin position="108"/>
        <end position="132"/>
    </location>
</feature>
<feature type="transmembrane region" description="Helical" evidence="7">
    <location>
        <begin position="177"/>
        <end position="195"/>
    </location>
</feature>
<sequence>MTQETVREAIFNRRMLICIGTGFASGLPLYVLIQLVPAWLRSENVSLATIGLFSLIGFPYTWKFLWSPFMERYRLPVLGRRRGWMLISQILLMLFIGTLGLFDPGFNIWTIAALCFAVAFFSASQDIVLDAFRREILPDRELGLGNSFHANAYRISGLIPGSLSLILSDHLPWDQVFLITAGFMLVGILLTLLVNEPRHPGSRPKSLSDAIVLPFVEFFNRNGVNHALMVLAFMFLYKLGDNMATALATPYYLDMGYSNTDIGIVAKNAGLWPAVIGGFLGGLLMVRIGINKCLWIFGVIQVVSIFGFMILSEANADRVGTPGFEPSLLLLAIVIAFEYLGVGLGTAAFLAFIARTTSKLHTATQLALFTALTSLPRTFANASTGYLVEAMGWTNFYLLCALLAIPGMLLLFFVAPWRKDPELETGTEASEHPEMGGVAPKRAD</sequence>
<reference evidence="9 10" key="1">
    <citation type="submission" date="2024-02" db="EMBL/GenBank/DDBJ databases">
        <title>Microbulbifer aestuariivivens NBRC 112533.</title>
        <authorList>
            <person name="Ichikawa N."/>
            <person name="Katano-Makiyama Y."/>
            <person name="Hidaka K."/>
        </authorList>
    </citation>
    <scope>NUCLEOTIDE SEQUENCE [LARGE SCALE GENOMIC DNA]</scope>
    <source>
        <strain evidence="9 10">NBRC 112533</strain>
    </source>
</reference>
<keyword evidence="5 7" id="KW-0472">Membrane</keyword>
<dbReference type="InterPro" id="IPR020846">
    <property type="entry name" value="MFS_dom"/>
</dbReference>
<name>A0ABP9WSI0_9GAMM</name>
<gene>
    <name evidence="9" type="primary">ampG</name>
    <name evidence="9" type="ORF">Maes01_02755</name>
</gene>
<dbReference type="InterPro" id="IPR036259">
    <property type="entry name" value="MFS_trans_sf"/>
</dbReference>
<dbReference type="InterPro" id="IPR011701">
    <property type="entry name" value="MFS"/>
</dbReference>
<feature type="region of interest" description="Disordered" evidence="6">
    <location>
        <begin position="424"/>
        <end position="444"/>
    </location>
</feature>
<feature type="transmembrane region" description="Helical" evidence="7">
    <location>
        <begin position="331"/>
        <end position="354"/>
    </location>
</feature>
<feature type="transmembrane region" description="Helical" evidence="7">
    <location>
        <begin position="45"/>
        <end position="62"/>
    </location>
</feature>
<proteinExistence type="predicted"/>
<feature type="transmembrane region" description="Helical" evidence="7">
    <location>
        <begin position="83"/>
        <end position="102"/>
    </location>
</feature>
<comment type="subcellular location">
    <subcellularLocation>
        <location evidence="1">Membrane</location>
        <topology evidence="1">Multi-pass membrane protein</topology>
    </subcellularLocation>
</comment>
<evidence type="ECO:0000256" key="5">
    <source>
        <dbReference type="ARBA" id="ARBA00023136"/>
    </source>
</evidence>
<dbReference type="CDD" id="cd17486">
    <property type="entry name" value="MFS_AmpG_like"/>
    <property type="match status" value="1"/>
</dbReference>
<keyword evidence="4 7" id="KW-1133">Transmembrane helix</keyword>
<dbReference type="PANTHER" id="PTHR12778:SF10">
    <property type="entry name" value="MAJOR FACILITATOR SUPERFAMILY DOMAIN-CONTAINING PROTEIN 3"/>
    <property type="match status" value="1"/>
</dbReference>
<feature type="transmembrane region" description="Helical" evidence="7">
    <location>
        <begin position="15"/>
        <end position="33"/>
    </location>
</feature>
<dbReference type="Proteomes" id="UP001408594">
    <property type="component" value="Unassembled WGS sequence"/>
</dbReference>
<comment type="caution">
    <text evidence="9">The sequence shown here is derived from an EMBL/GenBank/DDBJ whole genome shotgun (WGS) entry which is preliminary data.</text>
</comment>
<feature type="transmembrane region" description="Helical" evidence="7">
    <location>
        <begin position="293"/>
        <end position="311"/>
    </location>
</feature>
<evidence type="ECO:0000256" key="4">
    <source>
        <dbReference type="ARBA" id="ARBA00022989"/>
    </source>
</evidence>
<feature type="domain" description="Major facilitator superfamily (MFS) profile" evidence="8">
    <location>
        <begin position="14"/>
        <end position="419"/>
    </location>
</feature>